<dbReference type="InterPro" id="IPR045558">
    <property type="entry name" value="DUF6317"/>
</dbReference>
<evidence type="ECO:0008006" key="3">
    <source>
        <dbReference type="Google" id="ProtNLM"/>
    </source>
</evidence>
<reference evidence="1 2" key="1">
    <citation type="submission" date="2019-06" db="EMBL/GenBank/DDBJ databases">
        <title>Sequencing the genomes of 1000 actinobacteria strains.</title>
        <authorList>
            <person name="Klenk H.-P."/>
        </authorList>
    </citation>
    <scope>NUCLEOTIDE SEQUENCE [LARGE SCALE GENOMIC DNA]</scope>
    <source>
        <strain evidence="1 2">DSM 44826</strain>
    </source>
</reference>
<evidence type="ECO:0000313" key="1">
    <source>
        <dbReference type="EMBL" id="TWF97917.1"/>
    </source>
</evidence>
<sequence>MSQYTVVLDDLKGAADTFHQESKTFAGIMPDDGPAQVDGGDGAVNAMMQTVFEALGGLHLAVAGSISNHGDNLQKAHDNYQNCEVSVRELYDDISEPSSVN</sequence>
<proteinExistence type="predicted"/>
<dbReference type="Proteomes" id="UP000317940">
    <property type="component" value="Unassembled WGS sequence"/>
</dbReference>
<dbReference type="AlphaFoldDB" id="A0A561UEV0"/>
<dbReference type="Pfam" id="PF19840">
    <property type="entry name" value="DUF6317"/>
    <property type="match status" value="1"/>
</dbReference>
<name>A0A561UEV0_9ACTN</name>
<protein>
    <recommendedName>
        <fullName evidence="3">Excreted virulence factor EspC (Type VII ESX diderm)</fullName>
    </recommendedName>
</protein>
<organism evidence="1 2">
    <name type="scientific">Kitasatospora viridis</name>
    <dbReference type="NCBI Taxonomy" id="281105"/>
    <lineage>
        <taxon>Bacteria</taxon>
        <taxon>Bacillati</taxon>
        <taxon>Actinomycetota</taxon>
        <taxon>Actinomycetes</taxon>
        <taxon>Kitasatosporales</taxon>
        <taxon>Streptomycetaceae</taxon>
        <taxon>Kitasatospora</taxon>
    </lineage>
</organism>
<gene>
    <name evidence="1" type="ORF">FHX73_111719</name>
</gene>
<keyword evidence="2" id="KW-1185">Reference proteome</keyword>
<dbReference type="RefSeq" id="WP_145904423.1">
    <property type="nucleotide sequence ID" value="NZ_BAAAMZ010000013.1"/>
</dbReference>
<evidence type="ECO:0000313" key="2">
    <source>
        <dbReference type="Proteomes" id="UP000317940"/>
    </source>
</evidence>
<accession>A0A561UEV0</accession>
<dbReference type="EMBL" id="VIWT01000001">
    <property type="protein sequence ID" value="TWF97917.1"/>
    <property type="molecule type" value="Genomic_DNA"/>
</dbReference>
<dbReference type="OrthoDB" id="3537606at2"/>
<comment type="caution">
    <text evidence="1">The sequence shown here is derived from an EMBL/GenBank/DDBJ whole genome shotgun (WGS) entry which is preliminary data.</text>
</comment>